<evidence type="ECO:0000313" key="1">
    <source>
        <dbReference type="WBParaSite" id="MCU_002927-RA"/>
    </source>
</evidence>
<reference evidence="1" key="1">
    <citation type="submission" date="2019-11" db="UniProtKB">
        <authorList>
            <consortium name="WormBaseParasite"/>
        </authorList>
    </citation>
    <scope>IDENTIFICATION</scope>
</reference>
<accession>A0A5K3EV44</accession>
<proteinExistence type="predicted"/>
<organism evidence="1">
    <name type="scientific">Mesocestoides corti</name>
    <name type="common">Flatworm</name>
    <dbReference type="NCBI Taxonomy" id="53468"/>
    <lineage>
        <taxon>Eukaryota</taxon>
        <taxon>Metazoa</taxon>
        <taxon>Spiralia</taxon>
        <taxon>Lophotrochozoa</taxon>
        <taxon>Platyhelminthes</taxon>
        <taxon>Cestoda</taxon>
        <taxon>Eucestoda</taxon>
        <taxon>Cyclophyllidea</taxon>
        <taxon>Mesocestoididae</taxon>
        <taxon>Mesocestoides</taxon>
    </lineage>
</organism>
<dbReference type="WBParaSite" id="MCU_002927-RA">
    <property type="protein sequence ID" value="MCU_002927-RA"/>
    <property type="gene ID" value="MCU_002927"/>
</dbReference>
<sequence>MSLLKLQKERSFAGCEKQKIKYRKICVRVMQNLFVYNLLDERKNYIATHTIVFSRQRTACASKSKKTLNYNNANI</sequence>
<protein>
    <submittedName>
        <fullName evidence="1">Uncharacterized protein</fullName>
    </submittedName>
</protein>
<dbReference type="AlphaFoldDB" id="A0A5K3EV44"/>
<name>A0A5K3EV44_MESCO</name>